<proteinExistence type="inferred from homology"/>
<evidence type="ECO:0000259" key="2">
    <source>
        <dbReference type="SMART" id="SM00093"/>
    </source>
</evidence>
<protein>
    <submittedName>
        <fullName evidence="3">Serpin family protein</fullName>
    </submittedName>
</protein>
<evidence type="ECO:0000256" key="1">
    <source>
        <dbReference type="RuleBase" id="RU000411"/>
    </source>
</evidence>
<dbReference type="Gene3D" id="2.30.39.10">
    <property type="entry name" value="Alpha-1-antitrypsin, domain 1"/>
    <property type="match status" value="1"/>
</dbReference>
<accession>A0ABV7YGB4</accession>
<dbReference type="InterPro" id="IPR042185">
    <property type="entry name" value="Serpin_sf_2"/>
</dbReference>
<gene>
    <name evidence="3" type="ORF">ACFOUW_21100</name>
</gene>
<dbReference type="EMBL" id="JBHRZH010000018">
    <property type="protein sequence ID" value="MFC3763349.1"/>
    <property type="molecule type" value="Genomic_DNA"/>
</dbReference>
<sequence>MTSRRDVLAAVLLAAVAAACGRESSPGNKVRPTRLIHPPPIEATTYAVNGMTAFGAKLFDLVSDPTKNAVLSPFSIATAFGMARAGARGETEEQIDRVLGFPWNPHLALHRLADDIVTAKAIPPKSNAKRKPEDDPKPPVVAIANGLFAQAGIDVVKAFLDLVAEQYGAGVQRVDFTQPDRAMAFINAWVREQTADRIKKLFDDLDPTTLLVLANAVYLKADWTVPMLPMSDQPFRRSAGTVPVPTMFSRDERRYAEGPGWQAGELTYFGGELAMWVVVPRGDAAPASLLTPDVLDTISSKLKKAQVDLTMPRWDFATDLDLVPPLRELGMEVPFTPEADFSGMLPGVMIDQVVHRANITVDEWGTEAAAVTGISAVPVSAPAPGIPLRADHPFAFAIMHLPTKTPLFLGQVVDPTAKDA</sequence>
<comment type="similarity">
    <text evidence="1">Belongs to the serpin family.</text>
</comment>
<dbReference type="PANTHER" id="PTHR11461">
    <property type="entry name" value="SERINE PROTEASE INHIBITOR, SERPIN"/>
    <property type="match status" value="1"/>
</dbReference>
<comment type="caution">
    <text evidence="3">The sequence shown here is derived from an EMBL/GenBank/DDBJ whole genome shotgun (WGS) entry which is preliminary data.</text>
</comment>
<dbReference type="PROSITE" id="PS51257">
    <property type="entry name" value="PROKAR_LIPOPROTEIN"/>
    <property type="match status" value="1"/>
</dbReference>
<dbReference type="InterPro" id="IPR000215">
    <property type="entry name" value="Serpin_fam"/>
</dbReference>
<dbReference type="CDD" id="cd19590">
    <property type="entry name" value="serpin_thermopin-like"/>
    <property type="match status" value="1"/>
</dbReference>
<organism evidence="3 4">
    <name type="scientific">Tenggerimyces flavus</name>
    <dbReference type="NCBI Taxonomy" id="1708749"/>
    <lineage>
        <taxon>Bacteria</taxon>
        <taxon>Bacillati</taxon>
        <taxon>Actinomycetota</taxon>
        <taxon>Actinomycetes</taxon>
        <taxon>Propionibacteriales</taxon>
        <taxon>Nocardioidaceae</taxon>
        <taxon>Tenggerimyces</taxon>
    </lineage>
</organism>
<dbReference type="Gene3D" id="3.30.497.10">
    <property type="entry name" value="Antithrombin, subunit I, domain 2"/>
    <property type="match status" value="1"/>
</dbReference>
<dbReference type="Proteomes" id="UP001595699">
    <property type="component" value="Unassembled WGS sequence"/>
</dbReference>
<reference evidence="4" key="1">
    <citation type="journal article" date="2019" name="Int. J. Syst. Evol. Microbiol.">
        <title>The Global Catalogue of Microorganisms (GCM) 10K type strain sequencing project: providing services to taxonomists for standard genome sequencing and annotation.</title>
        <authorList>
            <consortium name="The Broad Institute Genomics Platform"/>
            <consortium name="The Broad Institute Genome Sequencing Center for Infectious Disease"/>
            <person name="Wu L."/>
            <person name="Ma J."/>
        </authorList>
    </citation>
    <scope>NUCLEOTIDE SEQUENCE [LARGE SCALE GENOMIC DNA]</scope>
    <source>
        <strain evidence="4">CGMCC 4.7241</strain>
    </source>
</reference>
<dbReference type="SMART" id="SM00093">
    <property type="entry name" value="SERPIN"/>
    <property type="match status" value="1"/>
</dbReference>
<dbReference type="Pfam" id="PF00079">
    <property type="entry name" value="Serpin"/>
    <property type="match status" value="1"/>
</dbReference>
<evidence type="ECO:0000313" key="3">
    <source>
        <dbReference type="EMBL" id="MFC3763349.1"/>
    </source>
</evidence>
<dbReference type="InterPro" id="IPR036186">
    <property type="entry name" value="Serpin_sf"/>
</dbReference>
<dbReference type="InterPro" id="IPR042178">
    <property type="entry name" value="Serpin_sf_1"/>
</dbReference>
<dbReference type="SUPFAM" id="SSF56574">
    <property type="entry name" value="Serpins"/>
    <property type="match status" value="1"/>
</dbReference>
<keyword evidence="4" id="KW-1185">Reference proteome</keyword>
<feature type="domain" description="Serpin" evidence="2">
    <location>
        <begin position="56"/>
        <end position="415"/>
    </location>
</feature>
<dbReference type="RefSeq" id="WP_205117713.1">
    <property type="nucleotide sequence ID" value="NZ_JAFBCM010000001.1"/>
</dbReference>
<name>A0ABV7YGB4_9ACTN</name>
<evidence type="ECO:0000313" key="4">
    <source>
        <dbReference type="Proteomes" id="UP001595699"/>
    </source>
</evidence>
<dbReference type="PANTHER" id="PTHR11461:SF211">
    <property type="entry name" value="GH10112P-RELATED"/>
    <property type="match status" value="1"/>
</dbReference>
<dbReference type="InterPro" id="IPR023796">
    <property type="entry name" value="Serpin_dom"/>
</dbReference>